<dbReference type="AlphaFoldDB" id="A0A7C4ARW7"/>
<accession>A0A7C4ARW7</accession>
<proteinExistence type="predicted"/>
<protein>
    <submittedName>
        <fullName evidence="1">Uncharacterized protein</fullName>
    </submittedName>
</protein>
<reference evidence="1" key="1">
    <citation type="journal article" date="2020" name="mSystems">
        <title>Genome- and Community-Level Interaction Insights into Carbon Utilization and Element Cycling Functions of Hydrothermarchaeota in Hydrothermal Sediment.</title>
        <authorList>
            <person name="Zhou Z."/>
            <person name="Liu Y."/>
            <person name="Xu W."/>
            <person name="Pan J."/>
            <person name="Luo Z.H."/>
            <person name="Li M."/>
        </authorList>
    </citation>
    <scope>NUCLEOTIDE SEQUENCE [LARGE SCALE GENOMIC DNA]</scope>
    <source>
        <strain evidence="1">SpSt-769</strain>
    </source>
</reference>
<name>A0A7C4ARW7_9BACT</name>
<evidence type="ECO:0000313" key="1">
    <source>
        <dbReference type="EMBL" id="HGH61141.1"/>
    </source>
</evidence>
<comment type="caution">
    <text evidence="1">The sequence shown here is derived from an EMBL/GenBank/DDBJ whole genome shotgun (WGS) entry which is preliminary data.</text>
</comment>
<sequence>MSTIFVHEIAQEIRSIGARYEFDAEAILEWDEGRILYAVGNAVVDASCCGFWGCRYCVVAGYVVRYKFDADQHGNPLSEVIPIADPALKLRITDALKEKEGASQVIFL</sequence>
<organism evidence="1">
    <name type="scientific">Desulfomonile tiedjei</name>
    <dbReference type="NCBI Taxonomy" id="2358"/>
    <lineage>
        <taxon>Bacteria</taxon>
        <taxon>Pseudomonadati</taxon>
        <taxon>Thermodesulfobacteriota</taxon>
        <taxon>Desulfomonilia</taxon>
        <taxon>Desulfomonilales</taxon>
        <taxon>Desulfomonilaceae</taxon>
        <taxon>Desulfomonile</taxon>
    </lineage>
</organism>
<dbReference type="EMBL" id="DTGT01000239">
    <property type="protein sequence ID" value="HGH61141.1"/>
    <property type="molecule type" value="Genomic_DNA"/>
</dbReference>
<gene>
    <name evidence="1" type="ORF">ENV54_07580</name>
</gene>